<feature type="domain" description="SGNH hydrolase-type esterase" evidence="2">
    <location>
        <begin position="166"/>
        <end position="332"/>
    </location>
</feature>
<evidence type="ECO:0000313" key="4">
    <source>
        <dbReference type="Proteomes" id="UP001164506"/>
    </source>
</evidence>
<evidence type="ECO:0000256" key="1">
    <source>
        <dbReference type="SAM" id="MobiDB-lite"/>
    </source>
</evidence>
<name>A0ABY6R4W7_9ACTN</name>
<accession>A0ABY6R4W7</accession>
<dbReference type="Gene3D" id="3.40.50.1110">
    <property type="entry name" value="SGNH hydrolase"/>
    <property type="match status" value="1"/>
</dbReference>
<keyword evidence="4" id="KW-1185">Reference proteome</keyword>
<dbReference type="Proteomes" id="UP001164506">
    <property type="component" value="Chromosome"/>
</dbReference>
<dbReference type="InterPro" id="IPR036514">
    <property type="entry name" value="SGNH_hydro_sf"/>
</dbReference>
<dbReference type="RefSeq" id="WP_267259861.1">
    <property type="nucleotide sequence ID" value="NZ_CP084204.1"/>
</dbReference>
<reference evidence="3" key="1">
    <citation type="submission" date="2021-09" db="EMBL/GenBank/DDBJ databases">
        <title>Complete genome sequence and metabolic characterization of Streptomyces tanashiensis DSM 731 the producer of antibacterial Kalafungin and diverse secondary metabolites.</title>
        <authorList>
            <person name="Abbasi M.N."/>
            <person name="Anwar M.N."/>
            <person name="Alam K."/>
            <person name="Shoaib M."/>
            <person name="Lin Z."/>
            <person name="Hayat M."/>
            <person name="Ali M.I."/>
            <person name="Malik H.M.T."/>
            <person name="Ahmed I."/>
            <person name="Li A."/>
            <person name="Hailong Wang H."/>
            <person name="Zhang Y."/>
        </authorList>
    </citation>
    <scope>NUCLEOTIDE SEQUENCE</scope>
    <source>
        <strain evidence="3">Kala</strain>
    </source>
</reference>
<dbReference type="SUPFAM" id="SSF52266">
    <property type="entry name" value="SGNH hydrolase"/>
    <property type="match status" value="1"/>
</dbReference>
<proteinExistence type="predicted"/>
<sequence length="384" mass="41084">MRDDRRCEPLPAPRSEAPVHWLDPAPFLRGTAWLDGDRPVRADPDDLERLPWDIAERAALPIGVRIEFTATPGTRAVELRYRAAVPEPGDPLRALRHCFALWQGTRLVGETCAAPAPEAVVTLPLPPRGGVFTVHLPEGQAPVPLALRALGGALSPAPARPRWLVHGDSITEGWWATRPAHSWPATAGRLLGLDPVNLGYAGGARGELPLAEHLARLPGEVITLAFGTNCWSRVPATADWLYATVRAFVGLVRRGHPSTPLLIVSPVLRPEAEHTRNALGATLTELRRAMERAGRDLAAEGDTHLHVLPGRPLLGPEHLADGLHPNDAGHARMARAVTHALKDLRVGNGSAGRRGSPLLERSRELGGGWAHGTAPFGGASPPAP</sequence>
<dbReference type="Pfam" id="PF13472">
    <property type="entry name" value="Lipase_GDSL_2"/>
    <property type="match status" value="1"/>
</dbReference>
<evidence type="ECO:0000313" key="3">
    <source>
        <dbReference type="EMBL" id="UZX25091.1"/>
    </source>
</evidence>
<protein>
    <submittedName>
        <fullName evidence="3">GDSL-type esterase/lipase family protein</fullName>
    </submittedName>
</protein>
<gene>
    <name evidence="3" type="ORF">LDH80_32240</name>
</gene>
<dbReference type="InterPro" id="IPR013830">
    <property type="entry name" value="SGNH_hydro"/>
</dbReference>
<dbReference type="GeneID" id="95604211"/>
<evidence type="ECO:0000259" key="2">
    <source>
        <dbReference type="Pfam" id="PF13472"/>
    </source>
</evidence>
<organism evidence="3 4">
    <name type="scientific">Streptomyces tanashiensis</name>
    <dbReference type="NCBI Taxonomy" id="67367"/>
    <lineage>
        <taxon>Bacteria</taxon>
        <taxon>Bacillati</taxon>
        <taxon>Actinomycetota</taxon>
        <taxon>Actinomycetes</taxon>
        <taxon>Kitasatosporales</taxon>
        <taxon>Streptomycetaceae</taxon>
        <taxon>Streptomyces</taxon>
    </lineage>
</organism>
<feature type="region of interest" description="Disordered" evidence="1">
    <location>
        <begin position="345"/>
        <end position="384"/>
    </location>
</feature>
<dbReference type="EMBL" id="CP084204">
    <property type="protein sequence ID" value="UZX25091.1"/>
    <property type="molecule type" value="Genomic_DNA"/>
</dbReference>